<accession>A0A9P8TC16</accession>
<dbReference type="Proteomes" id="UP000788993">
    <property type="component" value="Unassembled WGS sequence"/>
</dbReference>
<dbReference type="EMBL" id="JAEUBD010000526">
    <property type="protein sequence ID" value="KAH3673953.1"/>
    <property type="molecule type" value="Genomic_DNA"/>
</dbReference>
<dbReference type="Gene3D" id="3.90.80.10">
    <property type="entry name" value="Inorganic pyrophosphatase"/>
    <property type="match status" value="1"/>
</dbReference>
<dbReference type="AlphaFoldDB" id="A0A9P8TC16"/>
<comment type="caution">
    <text evidence="8">The sequence shown here is derived from an EMBL/GenBank/DDBJ whole genome shotgun (WGS) entry which is preliminary data.</text>
</comment>
<evidence type="ECO:0000256" key="7">
    <source>
        <dbReference type="ARBA" id="ARBA00032535"/>
    </source>
</evidence>
<evidence type="ECO:0000313" key="9">
    <source>
        <dbReference type="Proteomes" id="UP000788993"/>
    </source>
</evidence>
<evidence type="ECO:0000313" key="8">
    <source>
        <dbReference type="EMBL" id="KAH3673953.1"/>
    </source>
</evidence>
<protein>
    <recommendedName>
        <fullName evidence="3">inorganic diphosphatase</fullName>
        <ecNumber evidence="3">3.6.1.1</ecNumber>
    </recommendedName>
    <alternativeName>
        <fullName evidence="7">Pyrophosphate phospho-hydrolase</fullName>
    </alternativeName>
</protein>
<evidence type="ECO:0000256" key="5">
    <source>
        <dbReference type="ARBA" id="ARBA00022801"/>
    </source>
</evidence>
<keyword evidence="6" id="KW-0460">Magnesium</keyword>
<reference evidence="8" key="2">
    <citation type="submission" date="2021-01" db="EMBL/GenBank/DDBJ databases">
        <authorList>
            <person name="Schikora-Tamarit M.A."/>
        </authorList>
    </citation>
    <scope>NUCLEOTIDE SEQUENCE</scope>
    <source>
        <strain evidence="8">NCAIM Y.01608</strain>
    </source>
</reference>
<dbReference type="EC" id="3.6.1.1" evidence="3"/>
<keyword evidence="4" id="KW-0479">Metal-binding</keyword>
<evidence type="ECO:0000256" key="3">
    <source>
        <dbReference type="ARBA" id="ARBA00012146"/>
    </source>
</evidence>
<dbReference type="Pfam" id="PF00719">
    <property type="entry name" value="Pyrophosphatase"/>
    <property type="match status" value="1"/>
</dbReference>
<evidence type="ECO:0000256" key="4">
    <source>
        <dbReference type="ARBA" id="ARBA00022723"/>
    </source>
</evidence>
<comment type="similarity">
    <text evidence="2">Belongs to the PPase family.</text>
</comment>
<keyword evidence="9" id="KW-1185">Reference proteome</keyword>
<name>A0A9P8TC16_9ASCO</name>
<reference evidence="8" key="1">
    <citation type="journal article" date="2021" name="Open Biol.">
        <title>Shared evolutionary footprints suggest mitochondrial oxidative damage underlies multiple complex I losses in fungi.</title>
        <authorList>
            <person name="Schikora-Tamarit M.A."/>
            <person name="Marcet-Houben M."/>
            <person name="Nosek J."/>
            <person name="Gabaldon T."/>
        </authorList>
    </citation>
    <scope>NUCLEOTIDE SEQUENCE</scope>
    <source>
        <strain evidence="8">NCAIM Y.01608</strain>
    </source>
</reference>
<sequence length="289" mass="32564">MLQLSRALSSVASGTRNSPSFKTYLRLKDGKIGSFFHDVPLGLDKQKRVANMVVEIPRWVNAKYEISKDFTANPIVQDTKKGKPRYLNNIYPNHGVPHNYGAFPQTWESPLESSSLVNQNILGDNDPLDVIDIGRFVSTTGTVKPVKILGSLALVDDGELDWKVVVIDTADPFAVELNDIEDVYEKMPGVLENLKRWFEVYKIPTGKEPNSFLFDGNYKDTEFTLKVVQECHENWYKLVMGEFHGDNLPSTENATLPHTNGNTVFDVEIEVSQQAEQVPPEVNDMSFIK</sequence>
<keyword evidence="5" id="KW-0378">Hydrolase</keyword>
<proteinExistence type="inferred from homology"/>
<comment type="cofactor">
    <cofactor evidence="1">
        <name>Mg(2+)</name>
        <dbReference type="ChEBI" id="CHEBI:18420"/>
    </cofactor>
</comment>
<dbReference type="PANTHER" id="PTHR10286">
    <property type="entry name" value="INORGANIC PYROPHOSPHATASE"/>
    <property type="match status" value="1"/>
</dbReference>
<evidence type="ECO:0000256" key="6">
    <source>
        <dbReference type="ARBA" id="ARBA00022842"/>
    </source>
</evidence>
<dbReference type="GO" id="GO:0000287">
    <property type="term" value="F:magnesium ion binding"/>
    <property type="evidence" value="ECO:0007669"/>
    <property type="project" value="InterPro"/>
</dbReference>
<dbReference type="GO" id="GO:0006796">
    <property type="term" value="P:phosphate-containing compound metabolic process"/>
    <property type="evidence" value="ECO:0007669"/>
    <property type="project" value="InterPro"/>
</dbReference>
<evidence type="ECO:0000256" key="2">
    <source>
        <dbReference type="ARBA" id="ARBA00006220"/>
    </source>
</evidence>
<dbReference type="InterPro" id="IPR036649">
    <property type="entry name" value="Pyrophosphatase_sf"/>
</dbReference>
<dbReference type="SUPFAM" id="SSF50324">
    <property type="entry name" value="Inorganic pyrophosphatase"/>
    <property type="match status" value="1"/>
</dbReference>
<dbReference type="GO" id="GO:0004427">
    <property type="term" value="F:inorganic diphosphate phosphatase activity"/>
    <property type="evidence" value="ECO:0007669"/>
    <property type="project" value="UniProtKB-EC"/>
</dbReference>
<dbReference type="GO" id="GO:0005737">
    <property type="term" value="C:cytoplasm"/>
    <property type="evidence" value="ECO:0007669"/>
    <property type="project" value="InterPro"/>
</dbReference>
<dbReference type="CDD" id="cd00412">
    <property type="entry name" value="pyrophosphatase"/>
    <property type="match status" value="1"/>
</dbReference>
<dbReference type="PROSITE" id="PS00387">
    <property type="entry name" value="PPASE"/>
    <property type="match status" value="1"/>
</dbReference>
<dbReference type="InterPro" id="IPR008162">
    <property type="entry name" value="Pyrophosphatase"/>
</dbReference>
<evidence type="ECO:0000256" key="1">
    <source>
        <dbReference type="ARBA" id="ARBA00001946"/>
    </source>
</evidence>
<organism evidence="8 9">
    <name type="scientific">Ogataea polymorpha</name>
    <dbReference type="NCBI Taxonomy" id="460523"/>
    <lineage>
        <taxon>Eukaryota</taxon>
        <taxon>Fungi</taxon>
        <taxon>Dikarya</taxon>
        <taxon>Ascomycota</taxon>
        <taxon>Saccharomycotina</taxon>
        <taxon>Pichiomycetes</taxon>
        <taxon>Pichiales</taxon>
        <taxon>Pichiaceae</taxon>
        <taxon>Ogataea</taxon>
    </lineage>
</organism>
<gene>
    <name evidence="8" type="ORF">OGATHE_001933</name>
</gene>